<proteinExistence type="predicted"/>
<dbReference type="AlphaFoldDB" id="A0ABC9TXD5"/>
<organism evidence="1 2">
    <name type="scientific">[Clostridium] symbiosum ATCC 14940</name>
    <dbReference type="NCBI Taxonomy" id="411472"/>
    <lineage>
        <taxon>Bacteria</taxon>
        <taxon>Bacillati</taxon>
        <taxon>Bacillota</taxon>
        <taxon>Clostridia</taxon>
        <taxon>Lachnospirales</taxon>
        <taxon>Lachnospiraceae</taxon>
        <taxon>Otoolea</taxon>
    </lineage>
</organism>
<reference evidence="1 2" key="1">
    <citation type="submission" date="2013-07" db="EMBL/GenBank/DDBJ databases">
        <authorList>
            <person name="Weinstock G."/>
            <person name="Sodergren E."/>
            <person name="Wylie T."/>
            <person name="Fulton L."/>
            <person name="Fulton R."/>
            <person name="Fronick C."/>
            <person name="O'Laughlin M."/>
            <person name="Godfrey J."/>
            <person name="Miner T."/>
            <person name="Herter B."/>
            <person name="Appelbaum E."/>
            <person name="Cordes M."/>
            <person name="Lek S."/>
            <person name="Wollam A."/>
            <person name="Pepin K.H."/>
            <person name="Palsikar V.B."/>
            <person name="Mitreva M."/>
            <person name="Wilson R.K."/>
        </authorList>
    </citation>
    <scope>NUCLEOTIDE SEQUENCE [LARGE SCALE GENOMIC DNA]</scope>
    <source>
        <strain evidence="1 2">ATCC 14940</strain>
    </source>
</reference>
<evidence type="ECO:0000313" key="2">
    <source>
        <dbReference type="Proteomes" id="UP000016491"/>
    </source>
</evidence>
<accession>A0ABC9TXD5</accession>
<dbReference type="EMBL" id="AWSU01000191">
    <property type="protein sequence ID" value="ERI76698.1"/>
    <property type="molecule type" value="Genomic_DNA"/>
</dbReference>
<sequence length="39" mass="4529">MRCFVHGTALFGRAVNRNDKPEAIVFKNIFTRVNTMMDQ</sequence>
<dbReference type="Proteomes" id="UP000016491">
    <property type="component" value="Unassembled WGS sequence"/>
</dbReference>
<gene>
    <name evidence="1" type="ORF">CLOSYM_02438</name>
</gene>
<evidence type="ECO:0000313" key="1">
    <source>
        <dbReference type="EMBL" id="ERI76698.1"/>
    </source>
</evidence>
<protein>
    <submittedName>
        <fullName evidence="1">Uncharacterized protein</fullName>
    </submittedName>
</protein>
<comment type="caution">
    <text evidence="1">The sequence shown here is derived from an EMBL/GenBank/DDBJ whole genome shotgun (WGS) entry which is preliminary data.</text>
</comment>
<name>A0ABC9TXD5_CLOSY</name>